<feature type="compositionally biased region" description="Polar residues" evidence="1">
    <location>
        <begin position="104"/>
        <end position="117"/>
    </location>
</feature>
<name>A0A1J9S9I9_9PEZI</name>
<proteinExistence type="predicted"/>
<accession>A0A1J9S9I9</accession>
<feature type="compositionally biased region" description="Low complexity" evidence="1">
    <location>
        <begin position="324"/>
        <end position="333"/>
    </location>
</feature>
<dbReference type="RefSeq" id="XP_020133400.1">
    <property type="nucleotide sequence ID" value="XM_020279323.1"/>
</dbReference>
<feature type="compositionally biased region" description="Basic and acidic residues" evidence="1">
    <location>
        <begin position="365"/>
        <end position="379"/>
    </location>
</feature>
<dbReference type="OrthoDB" id="3946323at2759"/>
<feature type="compositionally biased region" description="Low complexity" evidence="1">
    <location>
        <begin position="406"/>
        <end position="428"/>
    </location>
</feature>
<evidence type="ECO:0000313" key="2">
    <source>
        <dbReference type="EMBL" id="OJD37159.1"/>
    </source>
</evidence>
<gene>
    <name evidence="2" type="ORF">BKCO1_8000218</name>
</gene>
<feature type="compositionally biased region" description="Pro residues" evidence="1">
    <location>
        <begin position="433"/>
        <end position="459"/>
    </location>
</feature>
<dbReference type="AlphaFoldDB" id="A0A1J9S9I9"/>
<feature type="compositionally biased region" description="Basic and acidic residues" evidence="1">
    <location>
        <begin position="287"/>
        <end position="319"/>
    </location>
</feature>
<feature type="compositionally biased region" description="Low complexity" evidence="1">
    <location>
        <begin position="66"/>
        <end position="96"/>
    </location>
</feature>
<evidence type="ECO:0000313" key="3">
    <source>
        <dbReference type="Proteomes" id="UP000183809"/>
    </source>
</evidence>
<feature type="region of interest" description="Disordered" evidence="1">
    <location>
        <begin position="188"/>
        <end position="256"/>
    </location>
</feature>
<organism evidence="2 3">
    <name type="scientific">Diplodia corticola</name>
    <dbReference type="NCBI Taxonomy" id="236234"/>
    <lineage>
        <taxon>Eukaryota</taxon>
        <taxon>Fungi</taxon>
        <taxon>Dikarya</taxon>
        <taxon>Ascomycota</taxon>
        <taxon>Pezizomycotina</taxon>
        <taxon>Dothideomycetes</taxon>
        <taxon>Dothideomycetes incertae sedis</taxon>
        <taxon>Botryosphaeriales</taxon>
        <taxon>Botryosphaeriaceae</taxon>
        <taxon>Diplodia</taxon>
    </lineage>
</organism>
<reference evidence="2 3" key="1">
    <citation type="submission" date="2016-10" db="EMBL/GenBank/DDBJ databases">
        <title>Proteomics and genomics reveal pathogen-plant mechanisms compatible with a hemibiotrophic lifestyle of Diplodia corticola.</title>
        <authorList>
            <person name="Fernandes I."/>
            <person name="De Jonge R."/>
            <person name="Van De Peer Y."/>
            <person name="Devreese B."/>
            <person name="Alves A."/>
            <person name="Esteves A.C."/>
        </authorList>
    </citation>
    <scope>NUCLEOTIDE SEQUENCE [LARGE SCALE GENOMIC DNA]</scope>
    <source>
        <strain evidence="2 3">CBS 112549</strain>
    </source>
</reference>
<sequence>MVPDVNAVPSANEITVPRLRPSSAHVPPPSKIYSRRSPSRPRRRSIDGRPLVRSSTTKVSVRMKPRPAATAAAAATAIPAPTPATSTSTLPTSSSWRPPPPSRQVSWSYLRKTSWSSPHKHPLEAQPQDVDHGSSMGGTGDSGAGDPASSRAAGSLRPRYSVSYRLAKAPRAAATSAAAATVAPTAVGVDESPAAEPSPEASAGAEAGPTDATATKGSEETVTADDDDEGVTCAKNQSRSSTSPPPAQPTPLFDEATRLTAAWKDIQRKERQLKVREDALKLSQKRLRQDRDALEKEKRRVQEELKAQQEREREHEQQQKKTRTTTANATTAAPDEDTTRKRRAARRGRSRSRSKPRTKVVFPDDCWRLDHQKQQDHRHSSWSSVNSSDAGTNTSRHSSTSYPSDAESATTAATRTSSSSSTRPSPETQSDPNPQPQPQPKPTFEPKPKPTSAPIPITIPIPIPVPVPVPVPTPSPRRTWSPADLGPSLAAYNAQWTALSPRSAAIPYPSPNHSAAELVDATHLRSLLHLLLPLPAAAMEERRRILAAIIAGSGGGSTHHDAVVHYNVVHFFLVARGVACRPVLSRGFGTAAVVAPAVLKPDYRFGLRRVPVAAAVNGKEGSGGGREESKEHKQVSLRALVKEVRGELRRWHEDGLKYRGSGGGGDVENGHVEERKVNEELVKDETAKAVFRAFTELRDELLAEVRWRKSIGITDDGVVAAEPRREERPRSGYGAAPEEEQNGAGGVDWSVLSEAML</sequence>
<feature type="region of interest" description="Disordered" evidence="1">
    <location>
        <begin position="284"/>
        <end position="459"/>
    </location>
</feature>
<feature type="compositionally biased region" description="Basic residues" evidence="1">
    <location>
        <begin position="340"/>
        <end position="358"/>
    </location>
</feature>
<keyword evidence="3" id="KW-1185">Reference proteome</keyword>
<feature type="compositionally biased region" description="Low complexity" evidence="1">
    <location>
        <begin position="188"/>
        <end position="209"/>
    </location>
</feature>
<dbReference type="EMBL" id="MNUE01000008">
    <property type="protein sequence ID" value="OJD37159.1"/>
    <property type="molecule type" value="Genomic_DNA"/>
</dbReference>
<dbReference type="GeneID" id="31019585"/>
<feature type="region of interest" description="Disordered" evidence="1">
    <location>
        <begin position="718"/>
        <end position="749"/>
    </location>
</feature>
<feature type="compositionally biased region" description="Basic residues" evidence="1">
    <location>
        <begin position="33"/>
        <end position="43"/>
    </location>
</feature>
<protein>
    <submittedName>
        <fullName evidence="2">Uncharacterized protein</fullName>
    </submittedName>
</protein>
<feature type="compositionally biased region" description="Polar residues" evidence="1">
    <location>
        <begin position="389"/>
        <end position="403"/>
    </location>
</feature>
<dbReference type="Proteomes" id="UP000183809">
    <property type="component" value="Unassembled WGS sequence"/>
</dbReference>
<feature type="region of interest" description="Disordered" evidence="1">
    <location>
        <begin position="1"/>
        <end position="159"/>
    </location>
</feature>
<comment type="caution">
    <text evidence="2">The sequence shown here is derived from an EMBL/GenBank/DDBJ whole genome shotgun (WGS) entry which is preliminary data.</text>
</comment>
<evidence type="ECO:0000256" key="1">
    <source>
        <dbReference type="SAM" id="MobiDB-lite"/>
    </source>
</evidence>